<proteinExistence type="predicted"/>
<dbReference type="InterPro" id="IPR026960">
    <property type="entry name" value="RVT-Znf"/>
</dbReference>
<gene>
    <name evidence="2" type="ORF">CB5_LOCUS4580</name>
</gene>
<organism evidence="2">
    <name type="scientific">Ananas comosus var. bracteatus</name>
    <name type="common">red pineapple</name>
    <dbReference type="NCBI Taxonomy" id="296719"/>
    <lineage>
        <taxon>Eukaryota</taxon>
        <taxon>Viridiplantae</taxon>
        <taxon>Streptophyta</taxon>
        <taxon>Embryophyta</taxon>
        <taxon>Tracheophyta</taxon>
        <taxon>Spermatophyta</taxon>
        <taxon>Magnoliopsida</taxon>
        <taxon>Liliopsida</taxon>
        <taxon>Poales</taxon>
        <taxon>Bromeliaceae</taxon>
        <taxon>Bromelioideae</taxon>
        <taxon>Ananas</taxon>
    </lineage>
</organism>
<dbReference type="Pfam" id="PF13966">
    <property type="entry name" value="zf-RVT"/>
    <property type="match status" value="1"/>
</dbReference>
<feature type="domain" description="Reverse transcriptase zinc-binding" evidence="1">
    <location>
        <begin position="23"/>
        <end position="88"/>
    </location>
</feature>
<accession>A0A6V7NRY1</accession>
<evidence type="ECO:0000313" key="2">
    <source>
        <dbReference type="EMBL" id="CAD1821369.1"/>
    </source>
</evidence>
<reference evidence="2" key="1">
    <citation type="submission" date="2020-07" db="EMBL/GenBank/DDBJ databases">
        <authorList>
            <person name="Lin J."/>
        </authorList>
    </citation>
    <scope>NUCLEOTIDE SEQUENCE</scope>
</reference>
<dbReference type="EMBL" id="LR862141">
    <property type="protein sequence ID" value="CAD1821369.1"/>
    <property type="molecule type" value="Genomic_DNA"/>
</dbReference>
<sequence>MEFGRTLYSNVNLFRAVRWGTRDACDSKIWRIRIPLKVKVFYWLVLRKRHLTADSLLKRGWIGNTSCVLCGMEEETMDHLFARCVFFRFLMVMALENVQTRDLGDDVTIVWDRWISRRDSPSPLSGPTGLIACWWIIWEARNGTIFRSVNPDPLLGIHKIKLLTNQWKYYLSLNLHHCNR</sequence>
<evidence type="ECO:0000259" key="1">
    <source>
        <dbReference type="Pfam" id="PF13966"/>
    </source>
</evidence>
<protein>
    <recommendedName>
        <fullName evidence="1">Reverse transcriptase zinc-binding domain-containing protein</fullName>
    </recommendedName>
</protein>
<name>A0A6V7NRY1_ANACO</name>
<dbReference type="AlphaFoldDB" id="A0A6V7NRY1"/>